<evidence type="ECO:0000313" key="2">
    <source>
        <dbReference type="EMBL" id="KAH3675797.1"/>
    </source>
</evidence>
<dbReference type="Proteomes" id="UP000774326">
    <property type="component" value="Unassembled WGS sequence"/>
</dbReference>
<dbReference type="EMBL" id="JAEUBG010005348">
    <property type="protein sequence ID" value="KAH3675797.1"/>
    <property type="molecule type" value="Genomic_DNA"/>
</dbReference>
<reference evidence="2" key="1">
    <citation type="journal article" date="2021" name="Open Biol.">
        <title>Shared evolutionary footprints suggest mitochondrial oxidative damage underlies multiple complex I losses in fungi.</title>
        <authorList>
            <person name="Schikora-Tamarit M.A."/>
            <person name="Marcet-Houben M."/>
            <person name="Nosek J."/>
            <person name="Gabaldon T."/>
        </authorList>
    </citation>
    <scope>NUCLEOTIDE SEQUENCE</scope>
    <source>
        <strain evidence="2">CBS2887</strain>
    </source>
</reference>
<evidence type="ECO:0000256" key="1">
    <source>
        <dbReference type="SAM" id="MobiDB-lite"/>
    </source>
</evidence>
<dbReference type="AlphaFoldDB" id="A0A9P8PPB9"/>
<feature type="region of interest" description="Disordered" evidence="1">
    <location>
        <begin position="1"/>
        <end position="27"/>
    </location>
</feature>
<gene>
    <name evidence="2" type="ORF">WICPIJ_009250</name>
</gene>
<name>A0A9P8PPB9_WICPI</name>
<feature type="compositionally biased region" description="Polar residues" evidence="1">
    <location>
        <begin position="1"/>
        <end position="12"/>
    </location>
</feature>
<accession>A0A9P8PPB9</accession>
<keyword evidence="3" id="KW-1185">Reference proteome</keyword>
<comment type="caution">
    <text evidence="2">The sequence shown here is derived from an EMBL/GenBank/DDBJ whole genome shotgun (WGS) entry which is preliminary data.</text>
</comment>
<reference evidence="2" key="2">
    <citation type="submission" date="2021-01" db="EMBL/GenBank/DDBJ databases">
        <authorList>
            <person name="Schikora-Tamarit M.A."/>
        </authorList>
    </citation>
    <scope>NUCLEOTIDE SEQUENCE</scope>
    <source>
        <strain evidence="2">CBS2887</strain>
    </source>
</reference>
<sequence length="87" mass="9569">MSVPNLANSCFSSEDKPSMKADPLSASSSDNLVDEAAMELLNLTILSCLYFNSSLRANFSFNMDDNLDFNGCLDEIKFSNSAEAWEI</sequence>
<evidence type="ECO:0000313" key="3">
    <source>
        <dbReference type="Proteomes" id="UP000774326"/>
    </source>
</evidence>
<organism evidence="2 3">
    <name type="scientific">Wickerhamomyces pijperi</name>
    <name type="common">Yeast</name>
    <name type="synonym">Pichia pijperi</name>
    <dbReference type="NCBI Taxonomy" id="599730"/>
    <lineage>
        <taxon>Eukaryota</taxon>
        <taxon>Fungi</taxon>
        <taxon>Dikarya</taxon>
        <taxon>Ascomycota</taxon>
        <taxon>Saccharomycotina</taxon>
        <taxon>Saccharomycetes</taxon>
        <taxon>Phaffomycetales</taxon>
        <taxon>Wickerhamomycetaceae</taxon>
        <taxon>Wickerhamomyces</taxon>
    </lineage>
</organism>
<proteinExistence type="predicted"/>
<protein>
    <submittedName>
        <fullName evidence="2">Uncharacterized protein</fullName>
    </submittedName>
</protein>